<dbReference type="PANTHER" id="PTHR35075:SF1">
    <property type="entry name" value="A-KINASE ANCHOR PROTEIN 14"/>
    <property type="match status" value="1"/>
</dbReference>
<dbReference type="InterPro" id="IPR053084">
    <property type="entry name" value="AKAP"/>
</dbReference>
<reference evidence="1 2" key="1">
    <citation type="journal article" date="2018" name="Nat. Ecol. Evol.">
        <title>Shark genomes provide insights into elasmobranch evolution and the origin of vertebrates.</title>
        <authorList>
            <person name="Hara Y"/>
            <person name="Yamaguchi K"/>
            <person name="Onimaru K"/>
            <person name="Kadota M"/>
            <person name="Koyanagi M"/>
            <person name="Keeley SD"/>
            <person name="Tatsumi K"/>
            <person name="Tanaka K"/>
            <person name="Motone F"/>
            <person name="Kageyama Y"/>
            <person name="Nozu R"/>
            <person name="Adachi N"/>
            <person name="Nishimura O"/>
            <person name="Nakagawa R"/>
            <person name="Tanegashima C"/>
            <person name="Kiyatake I"/>
            <person name="Matsumoto R"/>
            <person name="Murakumo K"/>
            <person name="Nishida K"/>
            <person name="Terakita A"/>
            <person name="Kuratani S"/>
            <person name="Sato K"/>
            <person name="Hyodo S Kuraku.S."/>
        </authorList>
    </citation>
    <scope>NUCLEOTIDE SEQUENCE [LARGE SCALE GENOMIC DNA]</scope>
</reference>
<keyword evidence="2" id="KW-1185">Reference proteome</keyword>
<evidence type="ECO:0008006" key="3">
    <source>
        <dbReference type="Google" id="ProtNLM"/>
    </source>
</evidence>
<evidence type="ECO:0000313" key="1">
    <source>
        <dbReference type="EMBL" id="GCB65637.1"/>
    </source>
</evidence>
<name>A0A401NXN0_SCYTO</name>
<dbReference type="GO" id="GO:0005952">
    <property type="term" value="C:cAMP-dependent protein kinase complex"/>
    <property type="evidence" value="ECO:0007669"/>
    <property type="project" value="TreeGrafter"/>
</dbReference>
<sequence length="256" mass="29719">MGCTPSRATAVYTQDKVCRDPDTCSTFVSSLKPSSTGERASQKEQICKAETKTPFLNVPRNDFRKCNRGALGRGEQLRETVIMDPFTEQLKQLAEIIISNVLQNAKKYLKDLLGEEGTEDEGGYQIGNIQWIACKDFTVTTGAKQIEEYISTWEFSNCWLHCLDYLQEEELEYHIHHHYRVRWSIPTRRKPIPRATASTYFIIEISKVKPPIFPVQVSFFFESNRLLHRPGESRFREKWLKDIIESKILLMDQVTF</sequence>
<gene>
    <name evidence="1" type="ORF">scyTo_0013482</name>
</gene>
<evidence type="ECO:0000313" key="2">
    <source>
        <dbReference type="Proteomes" id="UP000288216"/>
    </source>
</evidence>
<protein>
    <recommendedName>
        <fullName evidence="3">A-kinase anchor protein 14</fullName>
    </recommendedName>
</protein>
<dbReference type="AlphaFoldDB" id="A0A401NXN0"/>
<dbReference type="PANTHER" id="PTHR35075">
    <property type="entry name" value="A-KINASE ANCHOR PROTEIN 14"/>
    <property type="match status" value="1"/>
</dbReference>
<dbReference type="InterPro" id="IPR025663">
    <property type="entry name" value="AKAP_28"/>
</dbReference>
<dbReference type="Pfam" id="PF14469">
    <property type="entry name" value="AKAP28"/>
    <property type="match status" value="1"/>
</dbReference>
<accession>A0A401NXN0</accession>
<dbReference type="GO" id="GO:0034237">
    <property type="term" value="F:protein kinase A regulatory subunit binding"/>
    <property type="evidence" value="ECO:0007669"/>
    <property type="project" value="TreeGrafter"/>
</dbReference>
<proteinExistence type="predicted"/>
<dbReference type="OMA" id="ISTWEFS"/>
<dbReference type="OrthoDB" id="2148342at2759"/>
<dbReference type="Proteomes" id="UP000288216">
    <property type="component" value="Unassembled WGS sequence"/>
</dbReference>
<organism evidence="1 2">
    <name type="scientific">Scyliorhinus torazame</name>
    <name type="common">Cloudy catshark</name>
    <name type="synonym">Catulus torazame</name>
    <dbReference type="NCBI Taxonomy" id="75743"/>
    <lineage>
        <taxon>Eukaryota</taxon>
        <taxon>Metazoa</taxon>
        <taxon>Chordata</taxon>
        <taxon>Craniata</taxon>
        <taxon>Vertebrata</taxon>
        <taxon>Chondrichthyes</taxon>
        <taxon>Elasmobranchii</taxon>
        <taxon>Galeomorphii</taxon>
        <taxon>Galeoidea</taxon>
        <taxon>Carcharhiniformes</taxon>
        <taxon>Scyliorhinidae</taxon>
        <taxon>Scyliorhinus</taxon>
    </lineage>
</organism>
<comment type="caution">
    <text evidence="1">The sequence shown here is derived from an EMBL/GenBank/DDBJ whole genome shotgun (WGS) entry which is preliminary data.</text>
</comment>
<dbReference type="STRING" id="75743.A0A401NXN0"/>
<dbReference type="EMBL" id="BFAA01006906">
    <property type="protein sequence ID" value="GCB65637.1"/>
    <property type="molecule type" value="Genomic_DNA"/>
</dbReference>